<dbReference type="Pfam" id="PF11955">
    <property type="entry name" value="PORR"/>
    <property type="match status" value="1"/>
</dbReference>
<proteinExistence type="predicted"/>
<dbReference type="InterPro" id="IPR021099">
    <property type="entry name" value="PORR_domain"/>
</dbReference>
<dbReference type="AlphaFoldDB" id="A0A371GKN7"/>
<dbReference type="EMBL" id="QJKJ01005258">
    <property type="protein sequence ID" value="RDX90883.1"/>
    <property type="molecule type" value="Genomic_DNA"/>
</dbReference>
<evidence type="ECO:0000313" key="2">
    <source>
        <dbReference type="EMBL" id="RDX90883.1"/>
    </source>
</evidence>
<sequence length="801" mass="91541">MALSSKPPHLFNHVRTFVNAKVKWVRDPYLDTAVLKEKDLKLTISLKNQIISSPSKSLSMYTASQLKASLNLPTTTTKFIDKYHCFFTQFQPGPGLPPVVKLTPQAFSLHKEEMAVHNSPVNREDTVQRLTRLLMLAGMAKLPLYVIEKLKWDMGLPHDYVTTLLADYPDYFDVGVVEDPSSGKELLALELVSWRKELYVSELEKRVMSLGYGGDDRRHDIAFPIFLPKGFDLEKRVKTWVENWQKLPYVSPYEDAFHLDSNSDQAEKWTVAILHELLSLLVSKKTEKENLLCFGECLGLGLRFKKALAHHPGIFYISNKIRTQTVVLREAYRKDFLVKKHPLVVGSGTDATGLINQTITAGWSGCLPFLDELKHYVNSTLERFIYRKTHTGKGFSHSRHENIQWMASFCFWSSCDIPPYSSVFWWVITFFKYKFEFDWSITIMELHKNSKMEEPHKQVNKKFDHLVLGPAAGQGLSNRLQCQGTKALNRTHSSNSRSGGDGIITFVTVFTIYNSSLNDVDNESSNTVVGNVSYNKFSRSMAVLNVFINFIQVAMPQSKVIILTDPVSDLSVQRNRVSLYPIQGEYSRDKLMLQRIRSYITFLETSLQKLPQKPMNITHFIFTDSDIAVVDDLGQIFRDHPNFHLALTFRNNKDQPLNSGFIAVRGTPEAILRAKLFLQEVLKVYSTKYRNASRMLGDQLALAWVVKSKPHFDARRFAKALAFSEDIGGTSVLFLPCALYNWTPPEGAGQFHGMPLDVKVVHFKGSRKRLMLESWDFYSSSLDISDMLCLILDRRLPLYNH</sequence>
<feature type="domain" description="PORR" evidence="1">
    <location>
        <begin position="25"/>
        <end position="345"/>
    </location>
</feature>
<comment type="caution">
    <text evidence="2">The sequence shown here is derived from an EMBL/GenBank/DDBJ whole genome shotgun (WGS) entry which is preliminary data.</text>
</comment>
<dbReference type="PANTHER" id="PTHR35723">
    <property type="entry name" value="POLYPHOSPHATIDYLINOSITOL PHOSPHATASE"/>
    <property type="match status" value="1"/>
</dbReference>
<name>A0A371GKN7_MUCPR</name>
<organism evidence="2 3">
    <name type="scientific">Mucuna pruriens</name>
    <name type="common">Velvet bean</name>
    <name type="synonym">Dolichos pruriens</name>
    <dbReference type="NCBI Taxonomy" id="157652"/>
    <lineage>
        <taxon>Eukaryota</taxon>
        <taxon>Viridiplantae</taxon>
        <taxon>Streptophyta</taxon>
        <taxon>Embryophyta</taxon>
        <taxon>Tracheophyta</taxon>
        <taxon>Spermatophyta</taxon>
        <taxon>Magnoliopsida</taxon>
        <taxon>eudicotyledons</taxon>
        <taxon>Gunneridae</taxon>
        <taxon>Pentapetalae</taxon>
        <taxon>rosids</taxon>
        <taxon>fabids</taxon>
        <taxon>Fabales</taxon>
        <taxon>Fabaceae</taxon>
        <taxon>Papilionoideae</taxon>
        <taxon>50 kb inversion clade</taxon>
        <taxon>NPAAA clade</taxon>
        <taxon>indigoferoid/millettioid clade</taxon>
        <taxon>Phaseoleae</taxon>
        <taxon>Mucuna</taxon>
    </lineage>
</organism>
<dbReference type="Proteomes" id="UP000257109">
    <property type="component" value="Unassembled WGS sequence"/>
</dbReference>
<evidence type="ECO:0000313" key="3">
    <source>
        <dbReference type="Proteomes" id="UP000257109"/>
    </source>
</evidence>
<dbReference type="STRING" id="157652.A0A371GKN7"/>
<gene>
    <name evidence="2" type="primary">RPD1</name>
    <name evidence="2" type="ORF">CR513_27212</name>
</gene>
<dbReference type="InterPro" id="IPR029044">
    <property type="entry name" value="Nucleotide-diphossugar_trans"/>
</dbReference>
<protein>
    <submittedName>
        <fullName evidence="2">Protein ROOT PRIMORDIUM DEFECTIVE 1</fullName>
    </submittedName>
</protein>
<accession>A0A371GKN7</accession>
<reference evidence="2" key="1">
    <citation type="submission" date="2018-05" db="EMBL/GenBank/DDBJ databases">
        <title>Draft genome of Mucuna pruriens seed.</title>
        <authorList>
            <person name="Nnadi N.E."/>
            <person name="Vos R."/>
            <person name="Hasami M.H."/>
            <person name="Devisetty U.K."/>
            <person name="Aguiy J.C."/>
        </authorList>
    </citation>
    <scope>NUCLEOTIDE SEQUENCE [LARGE SCALE GENOMIC DNA]</scope>
    <source>
        <strain evidence="2">JCA_2017</strain>
    </source>
</reference>
<dbReference type="Gene3D" id="3.90.550.10">
    <property type="entry name" value="Spore Coat Polysaccharide Biosynthesis Protein SpsA, Chain A"/>
    <property type="match status" value="1"/>
</dbReference>
<keyword evidence="3" id="KW-1185">Reference proteome</keyword>
<feature type="non-terminal residue" evidence="2">
    <location>
        <position position="1"/>
    </location>
</feature>
<evidence type="ECO:0000259" key="1">
    <source>
        <dbReference type="Pfam" id="PF11955"/>
    </source>
</evidence>
<dbReference type="SUPFAM" id="SSF53448">
    <property type="entry name" value="Nucleotide-diphospho-sugar transferases"/>
    <property type="match status" value="1"/>
</dbReference>
<dbReference type="OrthoDB" id="419694at2759"/>
<dbReference type="GO" id="GO:0003723">
    <property type="term" value="F:RNA binding"/>
    <property type="evidence" value="ECO:0007669"/>
    <property type="project" value="InterPro"/>
</dbReference>